<dbReference type="InterPro" id="IPR029063">
    <property type="entry name" value="SAM-dependent_MTases_sf"/>
</dbReference>
<proteinExistence type="predicted"/>
<keyword evidence="1" id="KW-0489">Methyltransferase</keyword>
<reference evidence="1 2" key="1">
    <citation type="submission" date="2020-07" db="EMBL/GenBank/DDBJ databases">
        <title>Sequencing the genomes of 1000 actinobacteria strains.</title>
        <authorList>
            <person name="Klenk H.-P."/>
        </authorList>
    </citation>
    <scope>NUCLEOTIDE SEQUENCE [LARGE SCALE GENOMIC DNA]</scope>
    <source>
        <strain evidence="1 2">DSM 104001</strain>
    </source>
</reference>
<dbReference type="AlphaFoldDB" id="A0A853CKM5"/>
<sequence length="204" mass="22540">MSLPGSYFDDLYAATDDPWSLRSRWYEQRKYALTTAVLPRRRYAEAVEVGCSVGELTAALAQRCDRLTAWDVSAAAVERTRRRTAELPGVRVEQRALPSDPLPPCDLVVLSEVLYYLDPDDLRAAVAAVREAIGPGGTVLAVHWRHPVTDYPQTGDAVHAVLRRELDWSRVAVHEETDFLLDCWVAAPAADPRAGSVAAAEGLW</sequence>
<dbReference type="RefSeq" id="WP_179719784.1">
    <property type="nucleotide sequence ID" value="NZ_JACBZT010000001.1"/>
</dbReference>
<dbReference type="EMBL" id="JACBZT010000001">
    <property type="protein sequence ID" value="NYJ07721.1"/>
    <property type="molecule type" value="Genomic_DNA"/>
</dbReference>
<evidence type="ECO:0000313" key="2">
    <source>
        <dbReference type="Proteomes" id="UP000541969"/>
    </source>
</evidence>
<name>A0A853CKM5_9ACTN</name>
<gene>
    <name evidence="1" type="ORF">GGQ55_003999</name>
</gene>
<dbReference type="GO" id="GO:0009312">
    <property type="term" value="P:oligosaccharide biosynthetic process"/>
    <property type="evidence" value="ECO:0007669"/>
    <property type="project" value="InterPro"/>
</dbReference>
<accession>A0A853CKM5</accession>
<dbReference type="GO" id="GO:0032259">
    <property type="term" value="P:methylation"/>
    <property type="evidence" value="ECO:0007669"/>
    <property type="project" value="UniProtKB-KW"/>
</dbReference>
<dbReference type="GO" id="GO:0008757">
    <property type="term" value="F:S-adenosylmethionine-dependent methyltransferase activity"/>
    <property type="evidence" value="ECO:0007669"/>
    <property type="project" value="InterPro"/>
</dbReference>
<comment type="caution">
    <text evidence="1">The sequence shown here is derived from an EMBL/GenBank/DDBJ whole genome shotgun (WGS) entry which is preliminary data.</text>
</comment>
<dbReference type="CDD" id="cd02440">
    <property type="entry name" value="AdoMet_MTases"/>
    <property type="match status" value="1"/>
</dbReference>
<keyword evidence="1" id="KW-0808">Transferase</keyword>
<evidence type="ECO:0000313" key="1">
    <source>
        <dbReference type="EMBL" id="NYJ07721.1"/>
    </source>
</evidence>
<dbReference type="InterPro" id="IPR008715">
    <property type="entry name" value="SAM-MeTfrase_NodS-like"/>
</dbReference>
<dbReference type="Proteomes" id="UP000541969">
    <property type="component" value="Unassembled WGS sequence"/>
</dbReference>
<dbReference type="Gene3D" id="3.40.50.150">
    <property type="entry name" value="Vaccinia Virus protein VP39"/>
    <property type="match status" value="1"/>
</dbReference>
<protein>
    <submittedName>
        <fullName evidence="1">SAM-dependent methyltransferase</fullName>
    </submittedName>
</protein>
<dbReference type="SUPFAM" id="SSF53335">
    <property type="entry name" value="S-adenosyl-L-methionine-dependent methyltransferases"/>
    <property type="match status" value="1"/>
</dbReference>
<keyword evidence="2" id="KW-1185">Reference proteome</keyword>
<dbReference type="Pfam" id="PF05401">
    <property type="entry name" value="NodS"/>
    <property type="match status" value="1"/>
</dbReference>
<organism evidence="1 2">
    <name type="scientific">Petropleomorpha daqingensis</name>
    <dbReference type="NCBI Taxonomy" id="2026353"/>
    <lineage>
        <taxon>Bacteria</taxon>
        <taxon>Bacillati</taxon>
        <taxon>Actinomycetota</taxon>
        <taxon>Actinomycetes</taxon>
        <taxon>Geodermatophilales</taxon>
        <taxon>Geodermatophilaceae</taxon>
        <taxon>Petropleomorpha</taxon>
    </lineage>
</organism>